<protein>
    <recommendedName>
        <fullName evidence="8">MgtC/SapB/SrpB/YhiD N-terminal domain-containing protein</fullName>
    </recommendedName>
</protein>
<dbReference type="STRING" id="1235795.C812_04144"/>
<evidence type="ECO:0000313" key="10">
    <source>
        <dbReference type="Proteomes" id="UP000019598"/>
    </source>
</evidence>
<dbReference type="GO" id="GO:0005886">
    <property type="term" value="C:plasma membrane"/>
    <property type="evidence" value="ECO:0007669"/>
    <property type="project" value="UniProtKB-SubCell"/>
</dbReference>
<feature type="transmembrane region" description="Helical" evidence="7">
    <location>
        <begin position="77"/>
        <end position="97"/>
    </location>
</feature>
<evidence type="ECO:0000256" key="1">
    <source>
        <dbReference type="ARBA" id="ARBA00004651"/>
    </source>
</evidence>
<organism evidence="9 10">
    <name type="scientific">Paenibacillus barengoltzii G22</name>
    <dbReference type="NCBI Taxonomy" id="1235795"/>
    <lineage>
        <taxon>Bacteria</taxon>
        <taxon>Bacillati</taxon>
        <taxon>Bacillota</taxon>
        <taxon>Bacilli</taxon>
        <taxon>Bacillales</taxon>
        <taxon>Paenibacillaceae</taxon>
        <taxon>Paenibacillus</taxon>
    </lineage>
</organism>
<dbReference type="AlphaFoldDB" id="R9L4V6"/>
<keyword evidence="3" id="KW-1003">Cell membrane</keyword>
<keyword evidence="4 7" id="KW-0812">Transmembrane</keyword>
<evidence type="ECO:0000313" key="9">
    <source>
        <dbReference type="EMBL" id="EOS53593.1"/>
    </source>
</evidence>
<evidence type="ECO:0000256" key="6">
    <source>
        <dbReference type="ARBA" id="ARBA00023136"/>
    </source>
</evidence>
<dbReference type="Pfam" id="PF02308">
    <property type="entry name" value="MgtC"/>
    <property type="match status" value="1"/>
</dbReference>
<evidence type="ECO:0000256" key="5">
    <source>
        <dbReference type="ARBA" id="ARBA00022989"/>
    </source>
</evidence>
<dbReference type="EMBL" id="ASSZ01000037">
    <property type="protein sequence ID" value="EOS53593.1"/>
    <property type="molecule type" value="Genomic_DNA"/>
</dbReference>
<comment type="similarity">
    <text evidence="2">Belongs to the MgtC/SapB family.</text>
</comment>
<dbReference type="Proteomes" id="UP000019598">
    <property type="component" value="Unassembled WGS sequence"/>
</dbReference>
<evidence type="ECO:0000259" key="8">
    <source>
        <dbReference type="Pfam" id="PF02308"/>
    </source>
</evidence>
<accession>R9L4V6</accession>
<dbReference type="PANTHER" id="PTHR33778">
    <property type="entry name" value="PROTEIN MGTC"/>
    <property type="match status" value="1"/>
</dbReference>
<dbReference type="PANTHER" id="PTHR33778:SF1">
    <property type="entry name" value="MAGNESIUM TRANSPORTER YHID-RELATED"/>
    <property type="match status" value="1"/>
</dbReference>
<dbReference type="SUPFAM" id="SSF55021">
    <property type="entry name" value="ACT-like"/>
    <property type="match status" value="1"/>
</dbReference>
<evidence type="ECO:0000256" key="7">
    <source>
        <dbReference type="SAM" id="Phobius"/>
    </source>
</evidence>
<name>R9L4V6_9BACL</name>
<feature type="transmembrane region" description="Helical" evidence="7">
    <location>
        <begin position="112"/>
        <end position="145"/>
    </location>
</feature>
<evidence type="ECO:0000256" key="2">
    <source>
        <dbReference type="ARBA" id="ARBA00009298"/>
    </source>
</evidence>
<comment type="subcellular location">
    <subcellularLocation>
        <location evidence="1">Cell membrane</location>
        <topology evidence="1">Multi-pass membrane protein</topology>
    </subcellularLocation>
</comment>
<dbReference type="RefSeq" id="WP_016314508.1">
    <property type="nucleotide sequence ID" value="NZ_KE159655.1"/>
</dbReference>
<dbReference type="HOGENOM" id="CLU_079292_0_2_9"/>
<keyword evidence="5 7" id="KW-1133">Transmembrane helix</keyword>
<dbReference type="GeneID" id="43347029"/>
<feature type="transmembrane region" description="Helical" evidence="7">
    <location>
        <begin position="12"/>
        <end position="31"/>
    </location>
</feature>
<sequence>MKLIDAGLWNISYVDLSLRIVISLLLGGLIGLEREWHNHAAGFRTHILVCVGSTMIMLLSIYGFGDFSNEYNVRMDPARLAAQVVSGIGFLGAGAIIRNGSSISGLTTAASIWVVAAIGLCVGAGFFFGAVLVTVLVIIILVLLNKFEKSFHNKRSRNEVTVRILNKEGGVAKVAELFEQEGLLIVNMSLEAPNDDQEDEGESVRTLRIKLHKPRSKDLLRVFDKLLTLDCIHSFETAEALRSHPAHSSISGTRTL</sequence>
<dbReference type="InterPro" id="IPR049177">
    <property type="entry name" value="MgtC_SapB_SrpB_YhiD_N"/>
</dbReference>
<keyword evidence="6 7" id="KW-0472">Membrane</keyword>
<reference evidence="9 10" key="1">
    <citation type="submission" date="2013-04" db="EMBL/GenBank/DDBJ databases">
        <title>The Genome Sequence of Paenibacillus barengoltzii G22.</title>
        <authorList>
            <consortium name="The Broad Institute Genomics Platform"/>
            <consortium name="The Broad Institute Genome Sequencing Center for Infectious Disease"/>
            <person name="Earl A."/>
            <person name="Xavier R."/>
            <person name="Elson C."/>
            <person name="Duck W."/>
            <person name="Walker B."/>
            <person name="Young S."/>
            <person name="Zeng Q."/>
            <person name="Gargeya S."/>
            <person name="Fitzgerald M."/>
            <person name="Haas B."/>
            <person name="Abouelleil A."/>
            <person name="Allen A.W."/>
            <person name="Alvarado L."/>
            <person name="Arachchi H.M."/>
            <person name="Berlin A.M."/>
            <person name="Chapman S.B."/>
            <person name="Gainer-Dewar J."/>
            <person name="Goldberg J."/>
            <person name="Griggs A."/>
            <person name="Gujja S."/>
            <person name="Hansen M."/>
            <person name="Howarth C."/>
            <person name="Imamovic A."/>
            <person name="Ireland A."/>
            <person name="Larimer J."/>
            <person name="McCowan C."/>
            <person name="Murphy C."/>
            <person name="Pearson M."/>
            <person name="Poon T.W."/>
            <person name="Priest M."/>
            <person name="Roberts A."/>
            <person name="Saif S."/>
            <person name="Shea T."/>
            <person name="Sisk P."/>
            <person name="Sykes S."/>
            <person name="Wortman J."/>
            <person name="Nusbaum C."/>
            <person name="Birren B."/>
        </authorList>
    </citation>
    <scope>NUCLEOTIDE SEQUENCE [LARGE SCALE GENOMIC DNA]</scope>
    <source>
        <strain evidence="9 10">G22</strain>
    </source>
</reference>
<dbReference type="PRINTS" id="PR01837">
    <property type="entry name" value="MGTCSAPBPROT"/>
</dbReference>
<dbReference type="InterPro" id="IPR045865">
    <property type="entry name" value="ACT-like_dom_sf"/>
</dbReference>
<feature type="transmembrane region" description="Helical" evidence="7">
    <location>
        <begin position="43"/>
        <end position="65"/>
    </location>
</feature>
<feature type="domain" description="MgtC/SapB/SrpB/YhiD N-terminal" evidence="8">
    <location>
        <begin position="20"/>
        <end position="149"/>
    </location>
</feature>
<gene>
    <name evidence="9" type="ORF">C812_04144</name>
</gene>
<dbReference type="OrthoDB" id="9811198at2"/>
<proteinExistence type="inferred from homology"/>
<dbReference type="InterPro" id="IPR003416">
    <property type="entry name" value="MgtC/SapB/SrpB/YhiD_fam"/>
</dbReference>
<evidence type="ECO:0000256" key="4">
    <source>
        <dbReference type="ARBA" id="ARBA00022692"/>
    </source>
</evidence>
<evidence type="ECO:0000256" key="3">
    <source>
        <dbReference type="ARBA" id="ARBA00022475"/>
    </source>
</evidence>
<comment type="caution">
    <text evidence="9">The sequence shown here is derived from an EMBL/GenBank/DDBJ whole genome shotgun (WGS) entry which is preliminary data.</text>
</comment>
<dbReference type="PATRIC" id="fig|1235795.3.peg.4107"/>